<sequence length="97" mass="11625">MIYKLYKMKYKTADAVHENSYKEFDEIYKKYDVKMVGGGYNAEDHKVIYFMSVYNDEDHYKETVKKLKSDPSYVELTKKLEVDREDIKVKTLEGFDI</sequence>
<dbReference type="EMBL" id="BART01021306">
    <property type="protein sequence ID" value="GAG98665.1"/>
    <property type="molecule type" value="Genomic_DNA"/>
</dbReference>
<proteinExistence type="predicted"/>
<gene>
    <name evidence="1" type="ORF">S01H4_39351</name>
</gene>
<dbReference type="SUPFAM" id="SSF54909">
    <property type="entry name" value="Dimeric alpha+beta barrel"/>
    <property type="match status" value="1"/>
</dbReference>
<reference evidence="1" key="1">
    <citation type="journal article" date="2014" name="Front. Microbiol.">
        <title>High frequency of phylogenetically diverse reductive dehalogenase-homologous genes in deep subseafloor sedimentary metagenomes.</title>
        <authorList>
            <person name="Kawai M."/>
            <person name="Futagami T."/>
            <person name="Toyoda A."/>
            <person name="Takaki Y."/>
            <person name="Nishi S."/>
            <person name="Hori S."/>
            <person name="Arai W."/>
            <person name="Tsubouchi T."/>
            <person name="Morono Y."/>
            <person name="Uchiyama I."/>
            <person name="Ito T."/>
            <person name="Fujiyama A."/>
            <person name="Inagaki F."/>
            <person name="Takami H."/>
        </authorList>
    </citation>
    <scope>NUCLEOTIDE SEQUENCE</scope>
    <source>
        <strain evidence="1">Expedition CK06-06</strain>
    </source>
</reference>
<dbReference type="InterPro" id="IPR011008">
    <property type="entry name" value="Dimeric_a/b-barrel"/>
</dbReference>
<name>X1BUD8_9ZZZZ</name>
<protein>
    <recommendedName>
        <fullName evidence="2">NIPSNAP domain-containing protein</fullName>
    </recommendedName>
</protein>
<accession>X1BUD8</accession>
<evidence type="ECO:0008006" key="2">
    <source>
        <dbReference type="Google" id="ProtNLM"/>
    </source>
</evidence>
<dbReference type="Gene3D" id="3.30.70.100">
    <property type="match status" value="1"/>
</dbReference>
<dbReference type="AlphaFoldDB" id="X1BUD8"/>
<organism evidence="1">
    <name type="scientific">marine sediment metagenome</name>
    <dbReference type="NCBI Taxonomy" id="412755"/>
    <lineage>
        <taxon>unclassified sequences</taxon>
        <taxon>metagenomes</taxon>
        <taxon>ecological metagenomes</taxon>
    </lineage>
</organism>
<comment type="caution">
    <text evidence="1">The sequence shown here is derived from an EMBL/GenBank/DDBJ whole genome shotgun (WGS) entry which is preliminary data.</text>
</comment>
<evidence type="ECO:0000313" key="1">
    <source>
        <dbReference type="EMBL" id="GAG98665.1"/>
    </source>
</evidence>